<dbReference type="Proteomes" id="UP000595296">
    <property type="component" value="Chromosome"/>
</dbReference>
<evidence type="ECO:0000313" key="2">
    <source>
        <dbReference type="Proteomes" id="UP000595296"/>
    </source>
</evidence>
<dbReference type="EMBL" id="CP060138">
    <property type="protein sequence ID" value="QQV75082.1"/>
    <property type="molecule type" value="Genomic_DNA"/>
</dbReference>
<gene>
    <name evidence="1" type="ORF">H6P87_00627</name>
</gene>
<accession>A0A9E6MHW2</accession>
<keyword evidence="2" id="KW-1185">Reference proteome</keyword>
<dbReference type="SUPFAM" id="SSF48452">
    <property type="entry name" value="TPR-like"/>
    <property type="match status" value="1"/>
</dbReference>
<sequence length="541" mass="62792">MEKIAKDLLNTAPVVSKLLKTTIDYPQYLQFLEHIVVFIKPEKQLEVIKNLINTITINLMNLAHFSGILSNAKEYEAVIIILESTLLNPQLPTLVSDGEEKEALYRCRTNLWSAYVNTKNLSSAEEQLLLMLKDKPNNSNFYNLFTIYRLNGKFTEAENLIQNASNDIKTLAKMILNFNEISQSNLNSINQNNLPDNCKGMLRIFQYMAKYNKYSTSEKISNKENLRDELIKISKSVNEPYTLAQIALKTKQYELAQQFLEKVPQITLYLDTHVNNTFKELEFLLNPEKHSNQVHIENLINKLHFSSDQAIKIVDKVSIGLIADKKYNLALEKIDEVLNHEPQNQEVLERGLEVASLINNQEKIQQYSNLLPKDDNYEIPKEWDPIEIHKYYQLRKKQDLFHTLQKINRQQEIIPNSIWHIAKEHDFTTNDVIPLGKYRGLDCYGKISEKLQEKLDKSQCDKFINALKKGIIYRQQGDNGVKFIGKKAVEIKIDGDQRLFTNILHSNEQGELLINFDHQGNHNDVIKFAGEHHLEFHQDLL</sequence>
<dbReference type="InterPro" id="IPR011990">
    <property type="entry name" value="TPR-like_helical_dom_sf"/>
</dbReference>
<protein>
    <submittedName>
        <fullName evidence="1">Uncharacterized protein</fullName>
    </submittedName>
</protein>
<reference evidence="1 2" key="1">
    <citation type="journal article" date="2021" name="Int. J. Syst. Evol. Microbiol.">
        <title>Characterization of a novel transitional group Rickettsia species (Rickettsia tillamookensis sp. nov.) from the western black-legged tick, Ixodes pacificus.</title>
        <authorList>
            <person name="Gauthier D.T."/>
            <person name="Karpathy S.E."/>
            <person name="Grizzard S.L."/>
            <person name="Batra D."/>
            <person name="Rowe L.A."/>
            <person name="Paddock C.D."/>
        </authorList>
    </citation>
    <scope>NUCLEOTIDE SEQUENCE [LARGE SCALE GENOMIC DNA]</scope>
    <source>
        <strain evidence="1 2">Tillamook 23</strain>
    </source>
</reference>
<evidence type="ECO:0000313" key="1">
    <source>
        <dbReference type="EMBL" id="QQV75082.1"/>
    </source>
</evidence>
<organism evidence="1 2">
    <name type="scientific">Rickettsia tillamookensis</name>
    <dbReference type="NCBI Taxonomy" id="2761623"/>
    <lineage>
        <taxon>Bacteria</taxon>
        <taxon>Pseudomonadati</taxon>
        <taxon>Pseudomonadota</taxon>
        <taxon>Alphaproteobacteria</taxon>
        <taxon>Rickettsiales</taxon>
        <taxon>Rickettsiaceae</taxon>
        <taxon>Rickettsieae</taxon>
        <taxon>Rickettsia</taxon>
        <taxon>spotted fever group</taxon>
    </lineage>
</organism>
<proteinExistence type="predicted"/>
<dbReference type="Gene3D" id="1.25.40.10">
    <property type="entry name" value="Tetratricopeptide repeat domain"/>
    <property type="match status" value="1"/>
</dbReference>
<name>A0A9E6MHW2_9RICK</name>
<dbReference type="RefSeq" id="WP_246438074.1">
    <property type="nucleotide sequence ID" value="NZ_CP060138.2"/>
</dbReference>